<dbReference type="Gene3D" id="2.30.110.10">
    <property type="entry name" value="Electron Transport, Fmn-binding Protein, Chain A"/>
    <property type="match status" value="1"/>
</dbReference>
<evidence type="ECO:0000313" key="2">
    <source>
        <dbReference type="Proteomes" id="UP000635606"/>
    </source>
</evidence>
<evidence type="ECO:0008006" key="3">
    <source>
        <dbReference type="Google" id="ProtNLM"/>
    </source>
</evidence>
<evidence type="ECO:0000313" key="1">
    <source>
        <dbReference type="EMBL" id="GIJ71500.1"/>
    </source>
</evidence>
<reference evidence="1" key="1">
    <citation type="submission" date="2021-01" db="EMBL/GenBank/DDBJ databases">
        <title>Whole genome shotgun sequence of Virgisporangium ochraceum NBRC 16418.</title>
        <authorList>
            <person name="Komaki H."/>
            <person name="Tamura T."/>
        </authorList>
    </citation>
    <scope>NUCLEOTIDE SEQUENCE</scope>
    <source>
        <strain evidence="1">NBRC 16418</strain>
    </source>
</reference>
<sequence length="148" mass="16473">MYRSGHPNPLARLMNRVSAIQFGVGFLAPRDWVTVEVRGRSTGRVVSFPAVVVHHGGHGFLVSMLGERAHWVRNVRADGGRAVLRRGRRRPVRLVEVPVGDRAPILRRYLAVAPGARPHFPLDRSAPVADFEDIADRYPVFRVEPVGS</sequence>
<dbReference type="AlphaFoldDB" id="A0A8J4EDG5"/>
<dbReference type="Proteomes" id="UP000635606">
    <property type="component" value="Unassembled WGS sequence"/>
</dbReference>
<dbReference type="InterPro" id="IPR004378">
    <property type="entry name" value="F420H2_quin_Rdtase"/>
</dbReference>
<comment type="caution">
    <text evidence="1">The sequence shown here is derived from an EMBL/GenBank/DDBJ whole genome shotgun (WGS) entry which is preliminary data.</text>
</comment>
<keyword evidence="2" id="KW-1185">Reference proteome</keyword>
<protein>
    <recommendedName>
        <fullName evidence="3">Nitroreductase family deazaflavin-dependent oxidoreductase</fullName>
    </recommendedName>
</protein>
<dbReference type="InterPro" id="IPR012349">
    <property type="entry name" value="Split_barrel_FMN-bd"/>
</dbReference>
<name>A0A8J4EDG5_9ACTN</name>
<gene>
    <name evidence="1" type="ORF">Voc01_064170</name>
</gene>
<dbReference type="Pfam" id="PF04075">
    <property type="entry name" value="F420H2_quin_red"/>
    <property type="match status" value="1"/>
</dbReference>
<dbReference type="GO" id="GO:0016491">
    <property type="term" value="F:oxidoreductase activity"/>
    <property type="evidence" value="ECO:0007669"/>
    <property type="project" value="InterPro"/>
</dbReference>
<dbReference type="EMBL" id="BOPH01000088">
    <property type="protein sequence ID" value="GIJ71500.1"/>
    <property type="molecule type" value="Genomic_DNA"/>
</dbReference>
<accession>A0A8J4EDG5</accession>
<proteinExistence type="predicted"/>
<organism evidence="1 2">
    <name type="scientific">Virgisporangium ochraceum</name>
    <dbReference type="NCBI Taxonomy" id="65505"/>
    <lineage>
        <taxon>Bacteria</taxon>
        <taxon>Bacillati</taxon>
        <taxon>Actinomycetota</taxon>
        <taxon>Actinomycetes</taxon>
        <taxon>Micromonosporales</taxon>
        <taxon>Micromonosporaceae</taxon>
        <taxon>Virgisporangium</taxon>
    </lineage>
</organism>